<reference evidence="2" key="1">
    <citation type="journal article" date="2017" name="Genome Biol. Evol.">
        <title>Genetic Drift and Indel Mutation in the Evolution of Yeast Mitochondrial Genome Size.</title>
        <authorList>
            <person name="Xiao S."/>
            <person name="Nguyen D.T."/>
            <person name="Wu B."/>
            <person name="Hao W."/>
        </authorList>
    </citation>
    <scope>NUCLEOTIDE SEQUENCE</scope>
    <source>
        <strain evidence="2">Y-1556</strain>
    </source>
</reference>
<dbReference type="GO" id="GO:0005739">
    <property type="term" value="C:mitochondrion"/>
    <property type="evidence" value="ECO:0007669"/>
    <property type="project" value="UniProtKB-ARBA"/>
</dbReference>
<organism evidence="2">
    <name type="scientific">Monosporozyma unispora</name>
    <dbReference type="NCBI Taxonomy" id="27294"/>
    <lineage>
        <taxon>Eukaryota</taxon>
        <taxon>Fungi</taxon>
        <taxon>Dikarya</taxon>
        <taxon>Ascomycota</taxon>
        <taxon>Saccharomycotina</taxon>
        <taxon>Saccharomycetes</taxon>
        <taxon>Saccharomycetales</taxon>
        <taxon>Saccharomycetaceae</taxon>
        <taxon>Monosporozyma</taxon>
    </lineage>
</organism>
<dbReference type="PANTHER" id="PTHR36181:SF2">
    <property type="entry name" value="INTRON-ENCODED ENDONUCLEASE AI3-RELATED"/>
    <property type="match status" value="1"/>
</dbReference>
<feature type="domain" description="Homing endonuclease LAGLIDADG" evidence="1">
    <location>
        <begin position="16"/>
        <end position="107"/>
    </location>
</feature>
<evidence type="ECO:0000313" key="2">
    <source>
        <dbReference type="EMBL" id="APD15120.1"/>
    </source>
</evidence>
<dbReference type="GeneID" id="35198735"/>
<dbReference type="GO" id="GO:0004519">
    <property type="term" value="F:endonuclease activity"/>
    <property type="evidence" value="ECO:0007669"/>
    <property type="project" value="InterPro"/>
</dbReference>
<dbReference type="EMBL" id="KU920680">
    <property type="protein sequence ID" value="APD15120.1"/>
    <property type="molecule type" value="Genomic_DNA"/>
</dbReference>
<dbReference type="InterPro" id="IPR051289">
    <property type="entry name" value="LAGLIDADG_Endonuclease"/>
</dbReference>
<gene>
    <name evidence="2" type="primary">orf229</name>
</gene>
<dbReference type="Pfam" id="PF00961">
    <property type="entry name" value="LAGLIDADG_1"/>
    <property type="match status" value="1"/>
</dbReference>
<sequence>MKMNKNFMITPFHQWLVGFTDGDGSFYIKKHGKALTFTLAYHLVKDDIMCIQNIKKGLKLDQNIEMRPKSVMLSIIKQSVIIDTIIPIFDHYSLMTKKSNVYNLWRESFFHYINRSQSKKKLWEIKYKLNDSKFLQELPDITNFNHMSTEYIVGFLEAEGSFVLSNSRNACLFYISQHEDSIYTLIAIKNYIEKNWKPINSTPKLVNKYLVVPPGAPQAPQGTFGAAGR</sequence>
<geneLocation type="mitochondrion" evidence="2"/>
<dbReference type="SUPFAM" id="SSF55608">
    <property type="entry name" value="Homing endonucleases"/>
    <property type="match status" value="2"/>
</dbReference>
<name>A0A2D0W3T7_9SACH</name>
<dbReference type="InterPro" id="IPR027434">
    <property type="entry name" value="Homing_endonucl"/>
</dbReference>
<dbReference type="RefSeq" id="YP_009444497.1">
    <property type="nucleotide sequence ID" value="NC_036378.1"/>
</dbReference>
<proteinExistence type="predicted"/>
<accession>A0A2D0W3T7</accession>
<keyword evidence="2" id="KW-0496">Mitochondrion</keyword>
<dbReference type="Gene3D" id="3.10.28.10">
    <property type="entry name" value="Homing endonucleases"/>
    <property type="match status" value="2"/>
</dbReference>
<dbReference type="InterPro" id="IPR004860">
    <property type="entry name" value="LAGLIDADG_dom"/>
</dbReference>
<dbReference type="AlphaFoldDB" id="A0A2D0W3T7"/>
<evidence type="ECO:0000259" key="1">
    <source>
        <dbReference type="Pfam" id="PF00961"/>
    </source>
</evidence>
<dbReference type="PANTHER" id="PTHR36181">
    <property type="entry name" value="INTRON-ENCODED ENDONUCLEASE AI3-RELATED"/>
    <property type="match status" value="1"/>
</dbReference>
<protein>
    <recommendedName>
        <fullName evidence="1">Homing endonuclease LAGLIDADG domain-containing protein</fullName>
    </recommendedName>
</protein>